<dbReference type="AlphaFoldDB" id="A0A1A8GH69"/>
<proteinExistence type="predicted"/>
<reference evidence="2" key="2">
    <citation type="submission" date="2016-06" db="EMBL/GenBank/DDBJ databases">
        <title>The genome of a short-lived fish provides insights into sex chromosome evolution and the genetic control of aging.</title>
        <authorList>
            <person name="Reichwald K."/>
            <person name="Felder M."/>
            <person name="Petzold A."/>
            <person name="Koch P."/>
            <person name="Groth M."/>
            <person name="Platzer M."/>
        </authorList>
    </citation>
    <scope>NUCLEOTIDE SEQUENCE</scope>
    <source>
        <tissue evidence="2">Brain</tissue>
    </source>
</reference>
<feature type="non-terminal residue" evidence="2">
    <location>
        <position position="1"/>
    </location>
</feature>
<sequence>SLIHNGLGQHKYRETEIQKMDQESNRDKEMWIQDYEQRQRSIHTGLLTGHGDQRR</sequence>
<name>A0A1A8GH69_9TELE</name>
<feature type="region of interest" description="Disordered" evidence="1">
    <location>
        <begin position="1"/>
        <end position="25"/>
    </location>
</feature>
<reference evidence="2" key="1">
    <citation type="submission" date="2016-05" db="EMBL/GenBank/DDBJ databases">
        <authorList>
            <person name="Lavstsen T."/>
            <person name="Jespersen J.S."/>
        </authorList>
    </citation>
    <scope>NUCLEOTIDE SEQUENCE</scope>
    <source>
        <tissue evidence="2">Brain</tissue>
    </source>
</reference>
<feature type="compositionally biased region" description="Basic and acidic residues" evidence="1">
    <location>
        <begin position="11"/>
        <end position="25"/>
    </location>
</feature>
<gene>
    <name evidence="2" type="primary">Nfu_g_1_024269</name>
</gene>
<feature type="non-terminal residue" evidence="2">
    <location>
        <position position="55"/>
    </location>
</feature>
<organism evidence="2">
    <name type="scientific">Nothobranchius korthausae</name>
    <dbReference type="NCBI Taxonomy" id="1143690"/>
    <lineage>
        <taxon>Eukaryota</taxon>
        <taxon>Metazoa</taxon>
        <taxon>Chordata</taxon>
        <taxon>Craniata</taxon>
        <taxon>Vertebrata</taxon>
        <taxon>Euteleostomi</taxon>
        <taxon>Actinopterygii</taxon>
        <taxon>Neopterygii</taxon>
        <taxon>Teleostei</taxon>
        <taxon>Neoteleostei</taxon>
        <taxon>Acanthomorphata</taxon>
        <taxon>Ovalentaria</taxon>
        <taxon>Atherinomorphae</taxon>
        <taxon>Cyprinodontiformes</taxon>
        <taxon>Nothobranchiidae</taxon>
        <taxon>Nothobranchius</taxon>
    </lineage>
</organism>
<dbReference type="EMBL" id="HAEC01002445">
    <property type="protein sequence ID" value="SBQ70522.1"/>
    <property type="molecule type" value="Transcribed_RNA"/>
</dbReference>
<protein>
    <submittedName>
        <fullName evidence="2">Uncharacterized protein</fullName>
    </submittedName>
</protein>
<evidence type="ECO:0000256" key="1">
    <source>
        <dbReference type="SAM" id="MobiDB-lite"/>
    </source>
</evidence>
<accession>A0A1A8GH69</accession>
<evidence type="ECO:0000313" key="2">
    <source>
        <dbReference type="EMBL" id="SBQ70522.1"/>
    </source>
</evidence>